<evidence type="ECO:0008006" key="9">
    <source>
        <dbReference type="Google" id="ProtNLM"/>
    </source>
</evidence>
<evidence type="ECO:0000256" key="2">
    <source>
        <dbReference type="ARBA" id="ARBA00022692"/>
    </source>
</evidence>
<reference evidence="7" key="3">
    <citation type="submission" date="2016-03" db="UniProtKB">
        <authorList>
            <consortium name="EnsemblProtists"/>
        </authorList>
    </citation>
    <scope>IDENTIFICATION</scope>
</reference>
<feature type="transmembrane region" description="Helical" evidence="5">
    <location>
        <begin position="155"/>
        <end position="178"/>
    </location>
</feature>
<accession>L1I5A6</accession>
<keyword evidence="8" id="KW-1185">Reference proteome</keyword>
<name>L1I5A6_GUITC</name>
<dbReference type="GeneID" id="17288133"/>
<evidence type="ECO:0000256" key="4">
    <source>
        <dbReference type="ARBA" id="ARBA00023136"/>
    </source>
</evidence>
<reference evidence="8" key="2">
    <citation type="submission" date="2012-11" db="EMBL/GenBank/DDBJ databases">
        <authorList>
            <person name="Kuo A."/>
            <person name="Curtis B.A."/>
            <person name="Tanifuji G."/>
            <person name="Burki F."/>
            <person name="Gruber A."/>
            <person name="Irimia M."/>
            <person name="Maruyama S."/>
            <person name="Arias M.C."/>
            <person name="Ball S.G."/>
            <person name="Gile G.H."/>
            <person name="Hirakawa Y."/>
            <person name="Hopkins J.F."/>
            <person name="Rensing S.A."/>
            <person name="Schmutz J."/>
            <person name="Symeonidi A."/>
            <person name="Elias M."/>
            <person name="Eveleigh R.J."/>
            <person name="Herman E.K."/>
            <person name="Klute M.J."/>
            <person name="Nakayama T."/>
            <person name="Obornik M."/>
            <person name="Reyes-Prieto A."/>
            <person name="Armbrust E.V."/>
            <person name="Aves S.J."/>
            <person name="Beiko R.G."/>
            <person name="Coutinho P."/>
            <person name="Dacks J.B."/>
            <person name="Durnford D.G."/>
            <person name="Fast N.M."/>
            <person name="Green B.R."/>
            <person name="Grisdale C."/>
            <person name="Hempe F."/>
            <person name="Henrissat B."/>
            <person name="Hoppner M.P."/>
            <person name="Ishida K.-I."/>
            <person name="Kim E."/>
            <person name="Koreny L."/>
            <person name="Kroth P.G."/>
            <person name="Liu Y."/>
            <person name="Malik S.-B."/>
            <person name="Maier U.G."/>
            <person name="McRose D."/>
            <person name="Mock T."/>
            <person name="Neilson J.A."/>
            <person name="Onodera N.T."/>
            <person name="Poole A.M."/>
            <person name="Pritham E.J."/>
            <person name="Richards T.A."/>
            <person name="Rocap G."/>
            <person name="Roy S.W."/>
            <person name="Sarai C."/>
            <person name="Schaack S."/>
            <person name="Shirato S."/>
            <person name="Slamovits C.H."/>
            <person name="Spencer D.F."/>
            <person name="Suzuki S."/>
            <person name="Worden A.Z."/>
            <person name="Zauner S."/>
            <person name="Barry K."/>
            <person name="Bell C."/>
            <person name="Bharti A.K."/>
            <person name="Crow J.A."/>
            <person name="Grimwood J."/>
            <person name="Kramer R."/>
            <person name="Lindquist E."/>
            <person name="Lucas S."/>
            <person name="Salamov A."/>
            <person name="McFadden G.I."/>
            <person name="Lane C.E."/>
            <person name="Keeling P.J."/>
            <person name="Gray M.W."/>
            <person name="Grigoriev I.V."/>
            <person name="Archibald J.M."/>
        </authorList>
    </citation>
    <scope>NUCLEOTIDE SEQUENCE</scope>
    <source>
        <strain evidence="8">CCMP2712</strain>
    </source>
</reference>
<dbReference type="OMA" id="TIGLNTC"/>
<dbReference type="eggNOG" id="KOG1444">
    <property type="taxonomic scope" value="Eukaryota"/>
</dbReference>
<feature type="transmembrane region" description="Helical" evidence="5">
    <location>
        <begin position="91"/>
        <end position="107"/>
    </location>
</feature>
<feature type="transmembrane region" description="Helical" evidence="5">
    <location>
        <begin position="119"/>
        <end position="143"/>
    </location>
</feature>
<organism evidence="6">
    <name type="scientific">Guillardia theta (strain CCMP2712)</name>
    <name type="common">Cryptophyte</name>
    <dbReference type="NCBI Taxonomy" id="905079"/>
    <lineage>
        <taxon>Eukaryota</taxon>
        <taxon>Cryptophyceae</taxon>
        <taxon>Pyrenomonadales</taxon>
        <taxon>Geminigeraceae</taxon>
        <taxon>Guillardia</taxon>
    </lineage>
</organism>
<comment type="subcellular location">
    <subcellularLocation>
        <location evidence="1">Membrane</location>
        <topology evidence="1">Multi-pass membrane protein</topology>
    </subcellularLocation>
</comment>
<dbReference type="EnsemblProtists" id="EKX31411">
    <property type="protein sequence ID" value="EKX31411"/>
    <property type="gene ID" value="GUITHDRAFT_156602"/>
</dbReference>
<dbReference type="GO" id="GO:0016020">
    <property type="term" value="C:membrane"/>
    <property type="evidence" value="ECO:0007669"/>
    <property type="project" value="UniProtKB-SubCell"/>
</dbReference>
<evidence type="ECO:0000256" key="5">
    <source>
        <dbReference type="SAM" id="Phobius"/>
    </source>
</evidence>
<sequence>MEPADRLQWKKVKLWLPITAAFAATLLTSLQALQFVTSSTLTVLRHSSIILTAFIEYHIMHTQFDLAAVLCLLGICLGALVYGLADLSFSISGYVWLTMNVIAISWYQVMMKNIASQKLLNTLGMTLYNNVLSVPLFMLQTIINKEDLRDASLSSSALGILVASAVCGTILSITAVAMNQYMTATSLMVLNHVNKFCLILLEHFLIEPTLTWISFAGTLQVRLLCLDFYMENLVCLREFFQSCTLN</sequence>
<dbReference type="PaxDb" id="55529-EKX31411"/>
<keyword evidence="4 5" id="KW-0472">Membrane</keyword>
<dbReference type="AlphaFoldDB" id="L1I5A6"/>
<evidence type="ECO:0000313" key="7">
    <source>
        <dbReference type="EnsemblProtists" id="EKX31411"/>
    </source>
</evidence>
<keyword evidence="3 5" id="KW-1133">Transmembrane helix</keyword>
<feature type="transmembrane region" description="Helical" evidence="5">
    <location>
        <begin position="66"/>
        <end position="85"/>
    </location>
</feature>
<dbReference type="OrthoDB" id="10010671at2759"/>
<dbReference type="RefSeq" id="XP_005818391.1">
    <property type="nucleotide sequence ID" value="XM_005818334.1"/>
</dbReference>
<dbReference type="EMBL" id="JH993286">
    <property type="protein sequence ID" value="EKX31411.1"/>
    <property type="molecule type" value="Genomic_DNA"/>
</dbReference>
<dbReference type="HOGENOM" id="CLU_1130859_0_0_1"/>
<protein>
    <recommendedName>
        <fullName evidence="9">Sugar phosphate transporter domain-containing protein</fullName>
    </recommendedName>
</protein>
<evidence type="ECO:0000313" key="6">
    <source>
        <dbReference type="EMBL" id="EKX31411.1"/>
    </source>
</evidence>
<dbReference type="InterPro" id="IPR050186">
    <property type="entry name" value="TPT_transporter"/>
</dbReference>
<proteinExistence type="predicted"/>
<evidence type="ECO:0000256" key="3">
    <source>
        <dbReference type="ARBA" id="ARBA00022989"/>
    </source>
</evidence>
<evidence type="ECO:0000313" key="8">
    <source>
        <dbReference type="Proteomes" id="UP000011087"/>
    </source>
</evidence>
<gene>
    <name evidence="6" type="ORF">GUITHDRAFT_156602</name>
</gene>
<reference evidence="6 8" key="1">
    <citation type="journal article" date="2012" name="Nature">
        <title>Algal genomes reveal evolutionary mosaicism and the fate of nucleomorphs.</title>
        <authorList>
            <consortium name="DOE Joint Genome Institute"/>
            <person name="Curtis B.A."/>
            <person name="Tanifuji G."/>
            <person name="Burki F."/>
            <person name="Gruber A."/>
            <person name="Irimia M."/>
            <person name="Maruyama S."/>
            <person name="Arias M.C."/>
            <person name="Ball S.G."/>
            <person name="Gile G.H."/>
            <person name="Hirakawa Y."/>
            <person name="Hopkins J.F."/>
            <person name="Kuo A."/>
            <person name="Rensing S.A."/>
            <person name="Schmutz J."/>
            <person name="Symeonidi A."/>
            <person name="Elias M."/>
            <person name="Eveleigh R.J."/>
            <person name="Herman E.K."/>
            <person name="Klute M.J."/>
            <person name="Nakayama T."/>
            <person name="Obornik M."/>
            <person name="Reyes-Prieto A."/>
            <person name="Armbrust E.V."/>
            <person name="Aves S.J."/>
            <person name="Beiko R.G."/>
            <person name="Coutinho P."/>
            <person name="Dacks J.B."/>
            <person name="Durnford D.G."/>
            <person name="Fast N.M."/>
            <person name="Green B.R."/>
            <person name="Grisdale C.J."/>
            <person name="Hempel F."/>
            <person name="Henrissat B."/>
            <person name="Hoppner M.P."/>
            <person name="Ishida K."/>
            <person name="Kim E."/>
            <person name="Koreny L."/>
            <person name="Kroth P.G."/>
            <person name="Liu Y."/>
            <person name="Malik S.B."/>
            <person name="Maier U.G."/>
            <person name="McRose D."/>
            <person name="Mock T."/>
            <person name="Neilson J.A."/>
            <person name="Onodera N.T."/>
            <person name="Poole A.M."/>
            <person name="Pritham E.J."/>
            <person name="Richards T.A."/>
            <person name="Rocap G."/>
            <person name="Roy S.W."/>
            <person name="Sarai C."/>
            <person name="Schaack S."/>
            <person name="Shirato S."/>
            <person name="Slamovits C.H."/>
            <person name="Spencer D.F."/>
            <person name="Suzuki S."/>
            <person name="Worden A.Z."/>
            <person name="Zauner S."/>
            <person name="Barry K."/>
            <person name="Bell C."/>
            <person name="Bharti A.K."/>
            <person name="Crow J.A."/>
            <person name="Grimwood J."/>
            <person name="Kramer R."/>
            <person name="Lindquist E."/>
            <person name="Lucas S."/>
            <person name="Salamov A."/>
            <person name="McFadden G.I."/>
            <person name="Lane C.E."/>
            <person name="Keeling P.J."/>
            <person name="Gray M.W."/>
            <person name="Grigoriev I.V."/>
            <person name="Archibald J.M."/>
        </authorList>
    </citation>
    <scope>NUCLEOTIDE SEQUENCE</scope>
    <source>
        <strain evidence="6 8">CCMP2712</strain>
    </source>
</reference>
<dbReference type="KEGG" id="gtt:GUITHDRAFT_156602"/>
<dbReference type="Proteomes" id="UP000011087">
    <property type="component" value="Unassembled WGS sequence"/>
</dbReference>
<dbReference type="PANTHER" id="PTHR11132">
    <property type="entry name" value="SOLUTE CARRIER FAMILY 35"/>
    <property type="match status" value="1"/>
</dbReference>
<evidence type="ECO:0000256" key="1">
    <source>
        <dbReference type="ARBA" id="ARBA00004141"/>
    </source>
</evidence>
<keyword evidence="2 5" id="KW-0812">Transmembrane</keyword>